<proteinExistence type="predicted"/>
<gene>
    <name evidence="1" type="ORF">HJG63_012307</name>
</gene>
<evidence type="ECO:0000313" key="1">
    <source>
        <dbReference type="EMBL" id="KAF6441148.1"/>
    </source>
</evidence>
<dbReference type="Proteomes" id="UP000593571">
    <property type="component" value="Unassembled WGS sequence"/>
</dbReference>
<comment type="caution">
    <text evidence="1">The sequence shown here is derived from an EMBL/GenBank/DDBJ whole genome shotgun (WGS) entry which is preliminary data.</text>
</comment>
<keyword evidence="2" id="KW-1185">Reference proteome</keyword>
<dbReference type="AlphaFoldDB" id="A0A7J8F064"/>
<dbReference type="EMBL" id="JACASE010000008">
    <property type="protein sequence ID" value="KAF6441148.1"/>
    <property type="molecule type" value="Genomic_DNA"/>
</dbReference>
<name>A0A7J8F064_ROUAE</name>
<sequence length="136" mass="15110">MTKGAQNIGHSSFPCEVKGSTRAFLALLKARGCSFSCTEVFQIQGLVTLSFLWCHYTVKPGPRMCCQYTQPSCQSRTMGSSSEDCFSSEARTWGLYVGKDSSLGNQTLSPNLAPVALYTWPNIWTESWQTTKEFIN</sequence>
<organism evidence="1 2">
    <name type="scientific">Rousettus aegyptiacus</name>
    <name type="common">Egyptian fruit bat</name>
    <name type="synonym">Pteropus aegyptiacus</name>
    <dbReference type="NCBI Taxonomy" id="9407"/>
    <lineage>
        <taxon>Eukaryota</taxon>
        <taxon>Metazoa</taxon>
        <taxon>Chordata</taxon>
        <taxon>Craniata</taxon>
        <taxon>Vertebrata</taxon>
        <taxon>Euteleostomi</taxon>
        <taxon>Mammalia</taxon>
        <taxon>Eutheria</taxon>
        <taxon>Laurasiatheria</taxon>
        <taxon>Chiroptera</taxon>
        <taxon>Yinpterochiroptera</taxon>
        <taxon>Pteropodoidea</taxon>
        <taxon>Pteropodidae</taxon>
        <taxon>Rousettinae</taxon>
        <taxon>Rousettus</taxon>
    </lineage>
</organism>
<protein>
    <submittedName>
        <fullName evidence="1">Uncharacterized protein</fullName>
    </submittedName>
</protein>
<accession>A0A7J8F064</accession>
<evidence type="ECO:0000313" key="2">
    <source>
        <dbReference type="Proteomes" id="UP000593571"/>
    </source>
</evidence>
<reference evidence="1 2" key="1">
    <citation type="journal article" date="2020" name="Nature">
        <title>Six reference-quality genomes reveal evolution of bat adaptations.</title>
        <authorList>
            <person name="Jebb D."/>
            <person name="Huang Z."/>
            <person name="Pippel M."/>
            <person name="Hughes G.M."/>
            <person name="Lavrichenko K."/>
            <person name="Devanna P."/>
            <person name="Winkler S."/>
            <person name="Jermiin L.S."/>
            <person name="Skirmuntt E.C."/>
            <person name="Katzourakis A."/>
            <person name="Burkitt-Gray L."/>
            <person name="Ray D.A."/>
            <person name="Sullivan K.A.M."/>
            <person name="Roscito J.G."/>
            <person name="Kirilenko B.M."/>
            <person name="Davalos L.M."/>
            <person name="Corthals A.P."/>
            <person name="Power M.L."/>
            <person name="Jones G."/>
            <person name="Ransome R.D."/>
            <person name="Dechmann D.K.N."/>
            <person name="Locatelli A.G."/>
            <person name="Puechmaille S.J."/>
            <person name="Fedrigo O."/>
            <person name="Jarvis E.D."/>
            <person name="Hiller M."/>
            <person name="Vernes S.C."/>
            <person name="Myers E.W."/>
            <person name="Teeling E.C."/>
        </authorList>
    </citation>
    <scope>NUCLEOTIDE SEQUENCE [LARGE SCALE GENOMIC DNA]</scope>
    <source>
        <strain evidence="1">MRouAeg1</strain>
        <tissue evidence="1">Muscle</tissue>
    </source>
</reference>